<reference evidence="3" key="1">
    <citation type="submission" date="2017-09" db="EMBL/GenBank/DDBJ databases">
        <title>Metaegenomics of thermophilic ammonia-oxidizing enrichment culture.</title>
        <authorList>
            <person name="Kato S."/>
            <person name="Suzuki K."/>
        </authorList>
    </citation>
    <scope>NUCLEOTIDE SEQUENCE [LARGE SCALE GENOMIC DNA]</scope>
</reference>
<dbReference type="Gene3D" id="3.30.70.1290">
    <property type="entry name" value="Transposase IS200-like"/>
    <property type="match status" value="1"/>
</dbReference>
<evidence type="ECO:0000259" key="1">
    <source>
        <dbReference type="SMART" id="SM01321"/>
    </source>
</evidence>
<dbReference type="SMART" id="SM01321">
    <property type="entry name" value="Y1_Tnp"/>
    <property type="match status" value="1"/>
</dbReference>
<dbReference type="PANTHER" id="PTHR36966">
    <property type="entry name" value="REP-ASSOCIATED TYROSINE TRANSPOSASE"/>
    <property type="match status" value="1"/>
</dbReference>
<dbReference type="InterPro" id="IPR002686">
    <property type="entry name" value="Transposase_17"/>
</dbReference>
<dbReference type="AlphaFoldDB" id="A0A2H5XFM3"/>
<dbReference type="GO" id="GO:0006313">
    <property type="term" value="P:DNA transposition"/>
    <property type="evidence" value="ECO:0007669"/>
    <property type="project" value="InterPro"/>
</dbReference>
<protein>
    <recommendedName>
        <fullName evidence="1">Transposase IS200-like domain-containing protein</fullName>
    </recommendedName>
</protein>
<dbReference type="Proteomes" id="UP000236173">
    <property type="component" value="Unassembled WGS sequence"/>
</dbReference>
<dbReference type="PANTHER" id="PTHR36966:SF1">
    <property type="entry name" value="REP-ASSOCIATED TYROSINE TRANSPOSASE"/>
    <property type="match status" value="1"/>
</dbReference>
<dbReference type="InterPro" id="IPR036515">
    <property type="entry name" value="Transposase_17_sf"/>
</dbReference>
<gene>
    <name evidence="2" type="ORF">HRbin17_02511</name>
</gene>
<dbReference type="SUPFAM" id="SSF143422">
    <property type="entry name" value="Transposase IS200-like"/>
    <property type="match status" value="1"/>
</dbReference>
<feature type="domain" description="Transposase IS200-like" evidence="1">
    <location>
        <begin position="21"/>
        <end position="173"/>
    </location>
</feature>
<dbReference type="InterPro" id="IPR052715">
    <property type="entry name" value="RAYT_transposase"/>
</dbReference>
<evidence type="ECO:0000313" key="2">
    <source>
        <dbReference type="EMBL" id="GBC99978.1"/>
    </source>
</evidence>
<accession>A0A2H5XFM3</accession>
<proteinExistence type="predicted"/>
<name>A0A2H5XFM3_9BACT</name>
<dbReference type="GO" id="GO:0043565">
    <property type="term" value="F:sequence-specific DNA binding"/>
    <property type="evidence" value="ECO:0007669"/>
    <property type="project" value="TreeGrafter"/>
</dbReference>
<dbReference type="EMBL" id="BEHT01000045">
    <property type="protein sequence ID" value="GBC99978.1"/>
    <property type="molecule type" value="Genomic_DNA"/>
</dbReference>
<comment type="caution">
    <text evidence="2">The sequence shown here is derived from an EMBL/GenBank/DDBJ whole genome shotgun (WGS) entry which is preliminary data.</text>
</comment>
<organism evidence="2 3">
    <name type="scientific">Candidatus Fervidibacter japonicus</name>
    <dbReference type="NCBI Taxonomy" id="2035412"/>
    <lineage>
        <taxon>Bacteria</taxon>
        <taxon>Candidatus Fervidibacterota</taxon>
        <taxon>Candidatus Fervidibacter</taxon>
    </lineage>
</organism>
<dbReference type="GO" id="GO:0004803">
    <property type="term" value="F:transposase activity"/>
    <property type="evidence" value="ECO:0007669"/>
    <property type="project" value="InterPro"/>
</dbReference>
<sequence length="208" mass="24745">MRYDPEKHHRRSIRLKGYDYSREGAYFVTICTQDRLCLFGEVVEGEMRLNDAGQMVERWWVELNRKFPGVRTDEYIIMPNHFHGIIVIVGADPCVCHDDEMVAHANQMGTHAGAPLPKIIQWFKTMTTNEYIRGVKQSGWTPFRRRLWQRNYYEHIIRNEDSLNRIRHYIATNPLRWHLDRENPERLGKDEFDQWLKSFGKGGTSHAR</sequence>
<evidence type="ECO:0000313" key="3">
    <source>
        <dbReference type="Proteomes" id="UP000236173"/>
    </source>
</evidence>